<dbReference type="PANTHER" id="PTHR23074:SF83">
    <property type="entry name" value="VACUOLAR PROTEIN SORTING-ASSOCIATED PROTEIN 4A"/>
    <property type="match status" value="1"/>
</dbReference>
<dbReference type="InterPro" id="IPR050304">
    <property type="entry name" value="MT-severing_AAA_ATPase"/>
</dbReference>
<dbReference type="Gene3D" id="1.10.8.60">
    <property type="match status" value="1"/>
</dbReference>
<feature type="compositionally biased region" description="Basic and acidic residues" evidence="1">
    <location>
        <begin position="316"/>
        <end position="325"/>
    </location>
</feature>
<dbReference type="SUPFAM" id="SSF52540">
    <property type="entry name" value="P-loop containing nucleoside triphosphate hydrolases"/>
    <property type="match status" value="1"/>
</dbReference>
<comment type="caution">
    <text evidence="3">The sequence shown here is derived from an EMBL/GenBank/DDBJ whole genome shotgun (WGS) entry which is preliminary data.</text>
</comment>
<accession>A0ABD2KJ22</accession>
<keyword evidence="4" id="KW-1185">Reference proteome</keyword>
<dbReference type="EMBL" id="JBICBT010000747">
    <property type="protein sequence ID" value="KAL3102866.1"/>
    <property type="molecule type" value="Genomic_DNA"/>
</dbReference>
<dbReference type="Proteomes" id="UP001620626">
    <property type="component" value="Unassembled WGS sequence"/>
</dbReference>
<evidence type="ECO:0000313" key="4">
    <source>
        <dbReference type="Proteomes" id="UP001620626"/>
    </source>
</evidence>
<name>A0ABD2KJ22_9BILA</name>
<dbReference type="PANTHER" id="PTHR23074">
    <property type="entry name" value="AAA DOMAIN-CONTAINING"/>
    <property type="match status" value="1"/>
</dbReference>
<feature type="domain" description="AAA+ ATPase" evidence="2">
    <location>
        <begin position="91"/>
        <end position="221"/>
    </location>
</feature>
<dbReference type="SMART" id="SM00382">
    <property type="entry name" value="AAA"/>
    <property type="match status" value="1"/>
</dbReference>
<reference evidence="3 4" key="1">
    <citation type="submission" date="2024-10" db="EMBL/GenBank/DDBJ databases">
        <authorList>
            <person name="Kim D."/>
        </authorList>
    </citation>
    <scope>NUCLEOTIDE SEQUENCE [LARGE SCALE GENOMIC DNA]</scope>
    <source>
        <strain evidence="3">BH-2024</strain>
    </source>
</reference>
<organism evidence="3 4">
    <name type="scientific">Heterodera trifolii</name>
    <dbReference type="NCBI Taxonomy" id="157864"/>
    <lineage>
        <taxon>Eukaryota</taxon>
        <taxon>Metazoa</taxon>
        <taxon>Ecdysozoa</taxon>
        <taxon>Nematoda</taxon>
        <taxon>Chromadorea</taxon>
        <taxon>Rhabditida</taxon>
        <taxon>Tylenchina</taxon>
        <taxon>Tylenchomorpha</taxon>
        <taxon>Tylenchoidea</taxon>
        <taxon>Heteroderidae</taxon>
        <taxon>Heteroderinae</taxon>
        <taxon>Heterodera</taxon>
    </lineage>
</organism>
<proteinExistence type="predicted"/>
<gene>
    <name evidence="3" type="ORF">niasHT_028890</name>
</gene>
<sequence>MELVMLNPNMSAEVVKKIEDCRGSIERFANDKSRAEKIVKLLQTRDEISHLIMDTTDTSLEDVAESEAKKILQTVVLPLQYPERFKGFLSPQKSILLVGAQGSQKVMLAKAAANASSAKLFNIPSSVILSKNAEASVDFIKMIFQMAKHAQPSVIFIDEIDTFLRRAIRQAKAQFVVEMDRLSSNSGDFGVFVIGATDRPQEMDEDASGRFAKRIFVEMPDKKAREKMLWKIVKNNENNFELSEKEIDQLALMTENFSFDDLLELCQTANLAIVHNASEQNKFFHGAMDAQFRRIKIKDLENAIEEKQKPKRKQSNGKEKESQIV</sequence>
<dbReference type="Pfam" id="PF00004">
    <property type="entry name" value="AAA"/>
    <property type="match status" value="1"/>
</dbReference>
<dbReference type="InterPro" id="IPR003593">
    <property type="entry name" value="AAA+_ATPase"/>
</dbReference>
<evidence type="ECO:0000313" key="3">
    <source>
        <dbReference type="EMBL" id="KAL3102866.1"/>
    </source>
</evidence>
<protein>
    <recommendedName>
        <fullName evidence="2">AAA+ ATPase domain-containing protein</fullName>
    </recommendedName>
</protein>
<dbReference type="InterPro" id="IPR027417">
    <property type="entry name" value="P-loop_NTPase"/>
</dbReference>
<evidence type="ECO:0000256" key="1">
    <source>
        <dbReference type="SAM" id="MobiDB-lite"/>
    </source>
</evidence>
<dbReference type="InterPro" id="IPR003959">
    <property type="entry name" value="ATPase_AAA_core"/>
</dbReference>
<dbReference type="Gene3D" id="3.40.50.300">
    <property type="entry name" value="P-loop containing nucleotide triphosphate hydrolases"/>
    <property type="match status" value="1"/>
</dbReference>
<evidence type="ECO:0000259" key="2">
    <source>
        <dbReference type="SMART" id="SM00382"/>
    </source>
</evidence>
<dbReference type="AlphaFoldDB" id="A0ABD2KJ22"/>
<feature type="region of interest" description="Disordered" evidence="1">
    <location>
        <begin position="303"/>
        <end position="325"/>
    </location>
</feature>